<feature type="coiled-coil region" evidence="1">
    <location>
        <begin position="651"/>
        <end position="683"/>
    </location>
</feature>
<dbReference type="SUPFAM" id="SSF52540">
    <property type="entry name" value="P-loop containing nucleoside triphosphate hydrolases"/>
    <property type="match status" value="1"/>
</dbReference>
<dbReference type="Pfam" id="PF00931">
    <property type="entry name" value="NB-ARC"/>
    <property type="match status" value="1"/>
</dbReference>
<evidence type="ECO:0000313" key="3">
    <source>
        <dbReference type="EMBL" id="KAJ5599609.1"/>
    </source>
</evidence>
<dbReference type="SMART" id="SM00028">
    <property type="entry name" value="TPR"/>
    <property type="match status" value="6"/>
</dbReference>
<dbReference type="Pfam" id="PF13374">
    <property type="entry name" value="TPR_10"/>
    <property type="match status" value="3"/>
</dbReference>
<dbReference type="EMBL" id="JAQJAC010000001">
    <property type="protein sequence ID" value="KAJ5599609.1"/>
    <property type="molecule type" value="Genomic_DNA"/>
</dbReference>
<dbReference type="GO" id="GO:0043531">
    <property type="term" value="F:ADP binding"/>
    <property type="evidence" value="ECO:0007669"/>
    <property type="project" value="InterPro"/>
</dbReference>
<name>A0AAD6H0P7_9EURO</name>
<protein>
    <submittedName>
        <fullName evidence="3">TPR-like protein</fullName>
    </submittedName>
</protein>
<reference evidence="3 4" key="1">
    <citation type="journal article" date="2023" name="IMA Fungus">
        <title>Comparative genomic study of the Penicillium genus elucidates a diverse pangenome and 15 lateral gene transfer events.</title>
        <authorList>
            <person name="Petersen C."/>
            <person name="Sorensen T."/>
            <person name="Nielsen M.R."/>
            <person name="Sondergaard T.E."/>
            <person name="Sorensen J.L."/>
            <person name="Fitzpatrick D.A."/>
            <person name="Frisvad J.C."/>
            <person name="Nielsen K.L."/>
        </authorList>
    </citation>
    <scope>NUCLEOTIDE SEQUENCE [LARGE SCALE GENOMIC DNA]</scope>
    <source>
        <strain evidence="3 4">IBT 29057</strain>
    </source>
</reference>
<comment type="caution">
    <text evidence="3">The sequence shown here is derived from an EMBL/GenBank/DDBJ whole genome shotgun (WGS) entry which is preliminary data.</text>
</comment>
<dbReference type="Gene3D" id="3.40.50.300">
    <property type="entry name" value="P-loop containing nucleotide triphosphate hydrolases"/>
    <property type="match status" value="1"/>
</dbReference>
<evidence type="ECO:0000313" key="4">
    <source>
        <dbReference type="Proteomes" id="UP001216150"/>
    </source>
</evidence>
<dbReference type="PRINTS" id="PR00381">
    <property type="entry name" value="KINESINLIGHT"/>
</dbReference>
<dbReference type="InterPro" id="IPR011990">
    <property type="entry name" value="TPR-like_helical_dom_sf"/>
</dbReference>
<evidence type="ECO:0000259" key="2">
    <source>
        <dbReference type="Pfam" id="PF00931"/>
    </source>
</evidence>
<dbReference type="InterPro" id="IPR002182">
    <property type="entry name" value="NB-ARC"/>
</dbReference>
<dbReference type="Proteomes" id="UP001216150">
    <property type="component" value="Unassembled WGS sequence"/>
</dbReference>
<sequence length="686" mass="78363">MRLKQTQPEKDSGSPGPINKWIVPFERNCRVTDRESELTRLQNMLFTSNQFAKVAVSGLGGVGKTQLALELLYRLKEKHGNYTAIWIHVTSMESLDQGYHAIAQQLGIKYSRSKEADVKQHVQEYLSEDSAGHWIIVYDNADDIDMWTDKSNRLIDYISRSKNGRVIFTTRNKRVGVKLAYQNVMELSQLSEDSAVRMLRNLLIQKDIVDSNLADAKTMAAWLCHLPLAIAQAPSSQEQDIIESLSEEFEDDARYYGMKNPVTTTWLISFRAVARLEEVFPDHGHRNRAVWRTYLPHARYVLESALVAKDNASRIDLEWKLALCYYSDGRFDEAETFFREVLEFRTSMLGPRHPDTLESMAKLALAYHAQSRFQESKALGVKAMETQKIVLGEEDPETMSTMSNLAMTYSDLSQWKEAESLELETMKLRMRILGEEHPQTLVGMSNLVYLYNCQGWWERAEELGKRTTSARKKILGDEHPETLLRIGNLAHTYNNQGRYKEAEDLLTHVVNVRVRTLGKEHPHTLSGMSNLAVSYHNQDRWDEAEGLQTRVVAARQTLLGPEHFSTLTSMAHLSSTYHRQGRWAEAEKLCIQTMELRKKILGPEHHHTLTSMTNLASIYLDDGQLSRAEELGLEVLATRERVLGMEHTHSLASMEHLAATYKKQARIAEAEDLEIQVAELQNATVL</sequence>
<dbReference type="InterPro" id="IPR027417">
    <property type="entry name" value="P-loop_NTPase"/>
</dbReference>
<gene>
    <name evidence="3" type="ORF">N7450_000676</name>
</gene>
<organism evidence="3 4">
    <name type="scientific">Penicillium hetheringtonii</name>
    <dbReference type="NCBI Taxonomy" id="911720"/>
    <lineage>
        <taxon>Eukaryota</taxon>
        <taxon>Fungi</taxon>
        <taxon>Dikarya</taxon>
        <taxon>Ascomycota</taxon>
        <taxon>Pezizomycotina</taxon>
        <taxon>Eurotiomycetes</taxon>
        <taxon>Eurotiomycetidae</taxon>
        <taxon>Eurotiales</taxon>
        <taxon>Aspergillaceae</taxon>
        <taxon>Penicillium</taxon>
    </lineage>
</organism>
<dbReference type="Pfam" id="PF13424">
    <property type="entry name" value="TPR_12"/>
    <property type="match status" value="3"/>
</dbReference>
<dbReference type="InterPro" id="IPR053137">
    <property type="entry name" value="NLR-like"/>
</dbReference>
<evidence type="ECO:0000256" key="1">
    <source>
        <dbReference type="SAM" id="Coils"/>
    </source>
</evidence>
<dbReference type="SUPFAM" id="SSF48452">
    <property type="entry name" value="TPR-like"/>
    <property type="match status" value="3"/>
</dbReference>
<dbReference type="Gene3D" id="1.25.40.10">
    <property type="entry name" value="Tetratricopeptide repeat domain"/>
    <property type="match status" value="2"/>
</dbReference>
<dbReference type="AlphaFoldDB" id="A0AAD6H0P7"/>
<feature type="domain" description="NB-ARC" evidence="2">
    <location>
        <begin position="35"/>
        <end position="206"/>
    </location>
</feature>
<proteinExistence type="predicted"/>
<keyword evidence="4" id="KW-1185">Reference proteome</keyword>
<dbReference type="PANTHER" id="PTHR46082">
    <property type="entry name" value="ATP/GTP-BINDING PROTEIN-RELATED"/>
    <property type="match status" value="1"/>
</dbReference>
<dbReference type="PANTHER" id="PTHR46082:SF6">
    <property type="entry name" value="AAA+ ATPASE DOMAIN-CONTAINING PROTEIN-RELATED"/>
    <property type="match status" value="1"/>
</dbReference>
<keyword evidence="1" id="KW-0175">Coiled coil</keyword>
<accession>A0AAD6H0P7</accession>
<dbReference type="InterPro" id="IPR019734">
    <property type="entry name" value="TPR_rpt"/>
</dbReference>